<accession>A0A4D8QQ03</accession>
<feature type="domain" description="TniQ" evidence="1">
    <location>
        <begin position="7"/>
        <end position="151"/>
    </location>
</feature>
<gene>
    <name evidence="3" type="ORF">D3868_07880</name>
    <name evidence="2" type="ORF">SIM66_14900</name>
</gene>
<dbReference type="Proteomes" id="UP000298774">
    <property type="component" value="Chromosome"/>
</dbReference>
<evidence type="ECO:0000313" key="3">
    <source>
        <dbReference type="EMBL" id="QCO08959.1"/>
    </source>
</evidence>
<evidence type="ECO:0000259" key="1">
    <source>
        <dbReference type="Pfam" id="PF06527"/>
    </source>
</evidence>
<sequence>MSGRPWPCRPKPLEDELLSSWIARTAVAHGMQPITFMHAAWPGQLHQTHDIDHLGSAAVTDVMAAGTLTNPELAAATTLKAFVGQLFESHAPTEGRKGGTKWVTRSDIAGGIWHRPAQQFCPACLADGIPYLRRSWRLALTAVCTRHGVILADRCGDCGAPVVVIRADDPRTCHRCGADLAQTPCVPAPSEALPFQRRQEAILRRGWAQLGEYHMYSVRYFDLLHHVLRLLAGPRCGDDLRTMVAHLWGGDPRSPERPAKGAGLEAMGPATRARLLDLAARLMVGWPYRFVGACAEAGVWQGTLMVHFTDAPHAYADPVRYLLFNGVYRPTRAEAEAAAAYLRRTGQPVTTRALARLVGEGAVKAGLHKAAPAPAVEAWTGAAPSVISSRADPHA</sequence>
<dbReference type="EMBL" id="JAWXYC010000004">
    <property type="protein sequence ID" value="MDX5952463.1"/>
    <property type="molecule type" value="Genomic_DNA"/>
</dbReference>
<protein>
    <submittedName>
        <fullName evidence="2">TniQ family protein</fullName>
    </submittedName>
</protein>
<dbReference type="RefSeq" id="WP_079285627.1">
    <property type="nucleotide sequence ID" value="NZ_CP012914.1"/>
</dbReference>
<organism evidence="3 4">
    <name type="scientific">Azospirillum brasilense</name>
    <dbReference type="NCBI Taxonomy" id="192"/>
    <lineage>
        <taxon>Bacteria</taxon>
        <taxon>Pseudomonadati</taxon>
        <taxon>Pseudomonadota</taxon>
        <taxon>Alphaproteobacteria</taxon>
        <taxon>Rhodospirillales</taxon>
        <taxon>Azospirillaceae</taxon>
        <taxon>Azospirillum</taxon>
    </lineage>
</organism>
<evidence type="ECO:0000313" key="2">
    <source>
        <dbReference type="EMBL" id="MDX5952463.1"/>
    </source>
</evidence>
<name>A0A4D8QQ03_AZOBR</name>
<dbReference type="Proteomes" id="UP001277471">
    <property type="component" value="Unassembled WGS sequence"/>
</dbReference>
<dbReference type="EMBL" id="CP032339">
    <property type="protein sequence ID" value="QCO08959.1"/>
    <property type="molecule type" value="Genomic_DNA"/>
</dbReference>
<reference evidence="2 5" key="2">
    <citation type="submission" date="2023-11" db="EMBL/GenBank/DDBJ databases">
        <title>MicrobeMod: A computational toolkit for identifying prokaryotic methylation and restriction-modification with nanopore sequencing.</title>
        <authorList>
            <person name="Crits-Christoph A."/>
            <person name="Kang S.C."/>
            <person name="Lee H."/>
            <person name="Ostrov N."/>
        </authorList>
    </citation>
    <scope>NUCLEOTIDE SEQUENCE [LARGE SCALE GENOMIC DNA]</scope>
    <source>
        <strain evidence="2 5">ATCC 29145</strain>
    </source>
</reference>
<reference evidence="3 4" key="1">
    <citation type="submission" date="2018-09" db="EMBL/GenBank/DDBJ databases">
        <title>Whole genome based analysis of evolution and adaptive divergence in Indian and Brazilian strains of Azospirillum brasilense.</title>
        <authorList>
            <person name="Singh C."/>
            <person name="Tripathi A.K."/>
        </authorList>
    </citation>
    <scope>NUCLEOTIDE SEQUENCE [LARGE SCALE GENOMIC DNA]</scope>
    <source>
        <strain evidence="3 4">MTCC4038</strain>
    </source>
</reference>
<dbReference type="Pfam" id="PF06527">
    <property type="entry name" value="TniQ"/>
    <property type="match status" value="1"/>
</dbReference>
<dbReference type="InterPro" id="IPR009492">
    <property type="entry name" value="TniQ"/>
</dbReference>
<evidence type="ECO:0000313" key="5">
    <source>
        <dbReference type="Proteomes" id="UP001277471"/>
    </source>
</evidence>
<dbReference type="GeneID" id="56449656"/>
<proteinExistence type="predicted"/>
<dbReference type="AlphaFoldDB" id="A0A4D8QQ03"/>
<evidence type="ECO:0000313" key="4">
    <source>
        <dbReference type="Proteomes" id="UP000298774"/>
    </source>
</evidence>
<keyword evidence="5" id="KW-1185">Reference proteome</keyword>